<dbReference type="Proteomes" id="UP000035642">
    <property type="component" value="Unassembled WGS sequence"/>
</dbReference>
<dbReference type="WBParaSite" id="ACAC_0000582301-mRNA-1">
    <property type="protein sequence ID" value="ACAC_0000582301-mRNA-1"/>
    <property type="gene ID" value="ACAC_0000582301"/>
</dbReference>
<dbReference type="SUPFAM" id="SSF48371">
    <property type="entry name" value="ARM repeat"/>
    <property type="match status" value="1"/>
</dbReference>
<reference evidence="1" key="1">
    <citation type="submission" date="2012-09" db="EMBL/GenBank/DDBJ databases">
        <authorList>
            <person name="Martin A.A."/>
        </authorList>
    </citation>
    <scope>NUCLEOTIDE SEQUENCE</scope>
</reference>
<proteinExistence type="predicted"/>
<sequence length="205" mass="22809">LDLTTGMDAVLFAVNSPQLDSKCYAVEILLLLLDKHQGFVVLMRALTAMTARSRDYIRLTLFVSQLKHGLHTQKLHIQILIVRLFNKLLATAPSSLHRSLIRSEIMLSRFSAEYVENLITTQSAPLGGMDILANELDLWRSLGSSTTPSYSFEQSRIYGLSEVENDSSQGGRSRNSRPPSSKYPIASSFSVDVSLLTIFNRFAAV</sequence>
<name>A0A0K0D6X8_ANGCA</name>
<dbReference type="InterPro" id="IPR011989">
    <property type="entry name" value="ARM-like"/>
</dbReference>
<reference evidence="2" key="2">
    <citation type="submission" date="2017-02" db="UniProtKB">
        <authorList>
            <consortium name="WormBaseParasite"/>
        </authorList>
    </citation>
    <scope>IDENTIFICATION</scope>
</reference>
<dbReference type="InterPro" id="IPR016024">
    <property type="entry name" value="ARM-type_fold"/>
</dbReference>
<organism evidence="1 2">
    <name type="scientific">Angiostrongylus cantonensis</name>
    <name type="common">Rat lungworm</name>
    <dbReference type="NCBI Taxonomy" id="6313"/>
    <lineage>
        <taxon>Eukaryota</taxon>
        <taxon>Metazoa</taxon>
        <taxon>Ecdysozoa</taxon>
        <taxon>Nematoda</taxon>
        <taxon>Chromadorea</taxon>
        <taxon>Rhabditida</taxon>
        <taxon>Rhabditina</taxon>
        <taxon>Rhabditomorpha</taxon>
        <taxon>Strongyloidea</taxon>
        <taxon>Metastrongylidae</taxon>
        <taxon>Angiostrongylus</taxon>
    </lineage>
</organism>
<dbReference type="Gene3D" id="1.25.10.10">
    <property type="entry name" value="Leucine-rich Repeat Variant"/>
    <property type="match status" value="1"/>
</dbReference>
<dbReference type="AlphaFoldDB" id="A0A0K0D6X8"/>
<evidence type="ECO:0000313" key="1">
    <source>
        <dbReference type="Proteomes" id="UP000035642"/>
    </source>
</evidence>
<accession>A0A0K0D6X8</accession>
<evidence type="ECO:0000313" key="2">
    <source>
        <dbReference type="WBParaSite" id="ACAC_0000582301-mRNA-1"/>
    </source>
</evidence>
<keyword evidence="1" id="KW-1185">Reference proteome</keyword>
<protein>
    <submittedName>
        <fullName evidence="2">Drf_GBD domain-containing protein</fullName>
    </submittedName>
</protein>